<keyword evidence="1" id="KW-0378">Hydrolase</keyword>
<reference evidence="2" key="1">
    <citation type="journal article" date="2019" name="Int. J. Syst. Evol. Microbiol.">
        <title>The Global Catalogue of Microorganisms (GCM) 10K type strain sequencing project: providing services to taxonomists for standard genome sequencing and annotation.</title>
        <authorList>
            <consortium name="The Broad Institute Genomics Platform"/>
            <consortium name="The Broad Institute Genome Sequencing Center for Infectious Disease"/>
            <person name="Wu L."/>
            <person name="Ma J."/>
        </authorList>
    </citation>
    <scope>NUCLEOTIDE SEQUENCE [LARGE SCALE GENOMIC DNA]</scope>
    <source>
        <strain evidence="2">CGMCC 1.15067</strain>
    </source>
</reference>
<sequence>MKQWNRWDSSSYGWADAADEYEQLLYESQPLPASDWTHERKVRMLSQMVDYYATHQQADGAIVDPYSEAERYYSTPSYALAAAVLVSTGREELIDSAASALTHSIELLVSGRTPDQHPDFFIVMIMGAYRILKGRMPEQAERWRQALATIEPEETYLFTMSKMKNPNRMINWNAIMLSGEVIRQAEGIASHDTTWIDDYLQKYHLPRFTSLGWYEDGPLDRPNSPFAYDIATRYHLGVMMLSGYAGTTAHALQTRLQHGAMSSLLTLSPLGELPPRGRSAQHQWNEAAAAFVFTIQAQQAYADGALQWAGAFRRAADKTWAAIEKWQSSEGYVQIVRNHFSAEQRHGYEVYSNHTTYNLWTAAALAYTLWYEQPEEITPYPIPAELGSRTLQADGWFETVFSSVPDQQIVIHTALNDPYMIPGIARIQRTGLHANLATSSSGHRDQGFTEFSAGDIVPLSYIPAWQTADNIWHHLAEGIPTAVPFDRDAGVDPSDGGGSYRIEQSSTTTAHNQFAIRWQGPLQGVNQVVATYEQSPGHIVVTYEVSTNPEAKSNTSTEQLKQIGAWIPLFLSDGQEYSTIKTERIDRSLVATQTEQSIPALDRADKTPLSSATMIEQEQVEVITVTYRDQSIRIIPITPEATITFPDEANQVASRNGLLRGARIEAKGSRISFEIFL</sequence>
<name>A0ABW4UQV6_9BACL</name>
<accession>A0ABW4UQV6</accession>
<comment type="caution">
    <text evidence="1">The sequence shown here is derived from an EMBL/GenBank/DDBJ whole genome shotgun (WGS) entry which is preliminary data.</text>
</comment>
<dbReference type="GO" id="GO:0016787">
    <property type="term" value="F:hydrolase activity"/>
    <property type="evidence" value="ECO:0007669"/>
    <property type="project" value="UniProtKB-KW"/>
</dbReference>
<evidence type="ECO:0000313" key="1">
    <source>
        <dbReference type="EMBL" id="MFD1989716.1"/>
    </source>
</evidence>
<dbReference type="EMBL" id="JBHUGF010000010">
    <property type="protein sequence ID" value="MFD1989716.1"/>
    <property type="molecule type" value="Genomic_DNA"/>
</dbReference>
<organism evidence="1 2">
    <name type="scientific">Paenibacillus nicotianae</name>
    <dbReference type="NCBI Taxonomy" id="1526551"/>
    <lineage>
        <taxon>Bacteria</taxon>
        <taxon>Bacillati</taxon>
        <taxon>Bacillota</taxon>
        <taxon>Bacilli</taxon>
        <taxon>Bacillales</taxon>
        <taxon>Paenibacillaceae</taxon>
        <taxon>Paenibacillus</taxon>
    </lineage>
</organism>
<gene>
    <name evidence="1" type="ORF">ACFSGI_07095</name>
</gene>
<dbReference type="Proteomes" id="UP001597403">
    <property type="component" value="Unassembled WGS sequence"/>
</dbReference>
<keyword evidence="2" id="KW-1185">Reference proteome</keyword>
<evidence type="ECO:0000313" key="2">
    <source>
        <dbReference type="Proteomes" id="UP001597403"/>
    </source>
</evidence>
<proteinExistence type="predicted"/>
<dbReference type="RefSeq" id="WP_204823453.1">
    <property type="nucleotide sequence ID" value="NZ_JBHUGF010000010.1"/>
</dbReference>
<protein>
    <submittedName>
        <fullName evidence="1">Glycosyl hydrolase</fullName>
    </submittedName>
</protein>